<name>A0A165Z9I7_9AGAM</name>
<feature type="region of interest" description="Disordered" evidence="8">
    <location>
        <begin position="262"/>
        <end position="297"/>
    </location>
</feature>
<protein>
    <recommendedName>
        <fullName evidence="9">MI domain-containing protein</fullName>
    </recommendedName>
</protein>
<evidence type="ECO:0000256" key="6">
    <source>
        <dbReference type="ARBA" id="ARBA00022884"/>
    </source>
</evidence>
<feature type="compositionally biased region" description="Polar residues" evidence="8">
    <location>
        <begin position="28"/>
        <end position="39"/>
    </location>
</feature>
<evidence type="ECO:0000259" key="9">
    <source>
        <dbReference type="PROSITE" id="PS51366"/>
    </source>
</evidence>
<dbReference type="EMBL" id="KV417681">
    <property type="protein sequence ID" value="KZP10356.1"/>
    <property type="molecule type" value="Genomic_DNA"/>
</dbReference>
<feature type="compositionally biased region" description="Polar residues" evidence="8">
    <location>
        <begin position="91"/>
        <end position="109"/>
    </location>
</feature>
<keyword evidence="5" id="KW-0597">Phosphoprotein</keyword>
<feature type="compositionally biased region" description="Low complexity" evidence="8">
    <location>
        <begin position="40"/>
        <end position="52"/>
    </location>
</feature>
<dbReference type="GO" id="GO:0003729">
    <property type="term" value="F:mRNA binding"/>
    <property type="evidence" value="ECO:0007669"/>
    <property type="project" value="TreeGrafter"/>
</dbReference>
<feature type="compositionally biased region" description="Basic and acidic residues" evidence="8">
    <location>
        <begin position="465"/>
        <end position="533"/>
    </location>
</feature>
<dbReference type="GO" id="GO:0010494">
    <property type="term" value="C:cytoplasmic stress granule"/>
    <property type="evidence" value="ECO:0007669"/>
    <property type="project" value="UniProtKB-ARBA"/>
</dbReference>
<dbReference type="Gene3D" id="1.25.40.180">
    <property type="match status" value="2"/>
</dbReference>
<dbReference type="GO" id="GO:0003743">
    <property type="term" value="F:translation initiation factor activity"/>
    <property type="evidence" value="ECO:0007669"/>
    <property type="project" value="UniProtKB-KW"/>
</dbReference>
<evidence type="ECO:0000313" key="10">
    <source>
        <dbReference type="EMBL" id="KZP10356.1"/>
    </source>
</evidence>
<dbReference type="SMART" id="SM00543">
    <property type="entry name" value="MIF4G"/>
    <property type="match status" value="1"/>
</dbReference>
<feature type="compositionally biased region" description="Basic and acidic residues" evidence="8">
    <location>
        <begin position="424"/>
        <end position="452"/>
    </location>
</feature>
<keyword evidence="11" id="KW-1185">Reference proteome</keyword>
<keyword evidence="4" id="KW-0396">Initiation factor</keyword>
<accession>A0A165Z9I7</accession>
<feature type="region of interest" description="Disordered" evidence="8">
    <location>
        <begin position="1213"/>
        <end position="1299"/>
    </location>
</feature>
<feature type="compositionally biased region" description="Low complexity" evidence="8">
    <location>
        <begin position="534"/>
        <end position="548"/>
    </location>
</feature>
<evidence type="ECO:0000256" key="5">
    <source>
        <dbReference type="ARBA" id="ARBA00022553"/>
    </source>
</evidence>
<sequence length="1428" mass="152438">MGKPSTATAQKIPTSVPTKSAWAKGPPSGSTASTPRSQSPAPGAATPPAIGTHSRKPSILGQVVGIKYGVSVPRNTVGTKQGLAVTFGSIDDNSAPMSSSPATVKTSSRLDPPPQSVKVDVRKLFQGSGSSAATPPAASSPFVRSSNLPPQQLQYPPQGQQPQPPPPPAIGRPIIHASATLSRDKTMAPVLRILHLSNVSHSLTVQPTAEPLILSTPEYAPSATATAYARSWVARPLLPAGPIHAASVLAAAVVHARHPHSTAAAAAAHAPAIPSTSASRPARPARHAHVSAESSDVITARHAHAVSRAYPPASALQQRQHQHRVTALCALMPSTPASQSNNTLPGTNSANRLSTYANTFVPNPPRSSKISIKAADGSEVDLKAISSKRASPGLPGLPPSSPSASGFNRAANGHQSGKLQSIRMESEEAQKKRVAEEEAKADRERAREEEARVAGIKKAAEDEEERIRKDEEELARKDEGEKERIRKEAEEAERVKAEEAERVQQAEADKAREEAAAAQKAAEDAERAKEKEALAAAAAVTAAATAAAAKEKEEGEVAESPSELISDKRKSGLSINTAGPSQEARKPRPGPLDLSYGKMPVTPALPSALATARIVEDIEKMEYPEGIMSPKLELNVNAKDQSTTAKDSKFKYDRDFLLQFMSICKEKPDQLPPLDAIGLEPVDQFSMSRGGSGRHRTTSMQMGPPGPRAGSIGLGIGNFAKPGGSFSMGNFVTPGGTGNPARSDLPPHHLVAHHPWSAPPAKVVVGRWVPTAHGASGARSAPTATRRQGTSSMALAITSSSRWASTACLWSPSPPGPLEVAANRWTAGVPGKQVAVIDPDSPEMVDRKVKGLLNKLTMEKFDSISDQIITWANKSETEKDGRTLIQVIRLVFEKATDEAAWSEMYARLCRKMMEKISASVQDDGIKNNEGKPIAGGQLFRKYLLNRCQEDFERGWAAKDAAAAAAAAKAGEDDAIKAANDKNKDAPGDDEPRLYSEEYYAASKAKRQGLGLIKFIGELFKLQMLTERIMHECVKKLLGNVENPEEEEIESLCKLLSTVGALLDTPKARAHMDVYFSRMKELTRSGNVTSRMQFMLQDVVELRDRKWNTRNVVAAPTTLAAVHDLANKDRAAAERESAQRMNSMSRTGSRRGGERGQYDQQGPDGWTVTGESGGRGTPRPPPKAGDLSNFGKINKAVPMTFGVHECVRQGRGGQNSEIAADASGPKPTTSRPASRKTSIDLGTAGVPEALLQHRKLQLLPRSKMTEDGGDGTAASTPVSKNGAVEESGTAADSVSEADAKKHLEQDSKEFFAVRNLDETEDYFQKLTPEHRFRLVDKLVNTAIESKAADVQLVSDFFTRAHSKDSCSEASFEEGFMPIAELLDDIAIDAPKALDLMAVMMKGASLNEDARGRIAAKSVDSEKLLALLST</sequence>
<feature type="region of interest" description="Disordered" evidence="8">
    <location>
        <begin position="127"/>
        <end position="172"/>
    </location>
</feature>
<evidence type="ECO:0000256" key="3">
    <source>
        <dbReference type="ARBA" id="ARBA00022490"/>
    </source>
</evidence>
<proteinExistence type="inferred from homology"/>
<keyword evidence="3" id="KW-0963">Cytoplasm</keyword>
<dbReference type="SUPFAM" id="SSF48371">
    <property type="entry name" value="ARM repeat"/>
    <property type="match status" value="2"/>
</dbReference>
<dbReference type="InterPro" id="IPR016024">
    <property type="entry name" value="ARM-type_fold"/>
</dbReference>
<dbReference type="Pfam" id="PF12152">
    <property type="entry name" value="eIF_4G1"/>
    <property type="match status" value="1"/>
</dbReference>
<dbReference type="OrthoDB" id="514777at2759"/>
<feature type="region of interest" description="Disordered" evidence="8">
    <location>
        <begin position="387"/>
        <end position="598"/>
    </location>
</feature>
<dbReference type="FunFam" id="1.25.40.180:FF:000020">
    <property type="entry name" value="Eukaryotic translation initiation factor subunit"/>
    <property type="match status" value="1"/>
</dbReference>
<feature type="compositionally biased region" description="Polar residues" evidence="8">
    <location>
        <begin position="1225"/>
        <end position="1235"/>
    </location>
</feature>
<reference evidence="10 11" key="1">
    <citation type="journal article" date="2016" name="Mol. Biol. Evol.">
        <title>Comparative Genomics of Early-Diverging Mushroom-Forming Fungi Provides Insights into the Origins of Lignocellulose Decay Capabilities.</title>
        <authorList>
            <person name="Nagy L.G."/>
            <person name="Riley R."/>
            <person name="Tritt A."/>
            <person name="Adam C."/>
            <person name="Daum C."/>
            <person name="Floudas D."/>
            <person name="Sun H."/>
            <person name="Yadav J.S."/>
            <person name="Pangilinan J."/>
            <person name="Larsson K.H."/>
            <person name="Matsuura K."/>
            <person name="Barry K."/>
            <person name="Labutti K."/>
            <person name="Kuo R."/>
            <person name="Ohm R.A."/>
            <person name="Bhattacharya S.S."/>
            <person name="Shirouzu T."/>
            <person name="Yoshinaga Y."/>
            <person name="Martin F.M."/>
            <person name="Grigoriev I.V."/>
            <person name="Hibbett D.S."/>
        </authorList>
    </citation>
    <scope>NUCLEOTIDE SEQUENCE [LARGE SCALE GENOMIC DNA]</scope>
    <source>
        <strain evidence="10 11">CBS 109695</strain>
    </source>
</reference>
<feature type="region of interest" description="Disordered" evidence="8">
    <location>
        <begin position="88"/>
        <end position="115"/>
    </location>
</feature>
<evidence type="ECO:0000256" key="4">
    <source>
        <dbReference type="ARBA" id="ARBA00022540"/>
    </source>
</evidence>
<dbReference type="Pfam" id="PF02847">
    <property type="entry name" value="MA3"/>
    <property type="match status" value="1"/>
</dbReference>
<dbReference type="CDD" id="cd22249">
    <property type="entry name" value="UDM1_RNF168_RNF169-like"/>
    <property type="match status" value="1"/>
</dbReference>
<comment type="subcellular location">
    <subcellularLocation>
        <location evidence="1">Cytoplasm</location>
    </subcellularLocation>
</comment>
<evidence type="ECO:0000256" key="8">
    <source>
        <dbReference type="SAM" id="MobiDB-lite"/>
    </source>
</evidence>
<comment type="similarity">
    <text evidence="2">Belongs to the eukaryotic initiation factor 4G family.</text>
</comment>
<feature type="compositionally biased region" description="Low complexity" evidence="8">
    <location>
        <begin position="262"/>
        <end position="282"/>
    </location>
</feature>
<dbReference type="STRING" id="436010.A0A165Z9I7"/>
<feature type="region of interest" description="Disordered" evidence="8">
    <location>
        <begin position="1"/>
        <end position="58"/>
    </location>
</feature>
<evidence type="ECO:0000256" key="1">
    <source>
        <dbReference type="ARBA" id="ARBA00004496"/>
    </source>
</evidence>
<evidence type="ECO:0000313" key="11">
    <source>
        <dbReference type="Proteomes" id="UP000076532"/>
    </source>
</evidence>
<dbReference type="SUPFAM" id="SSF101489">
    <property type="entry name" value="Eukaryotic initiation factor 4f subunit eIF4g, eIF4e-binding domain"/>
    <property type="match status" value="1"/>
</dbReference>
<feature type="compositionally biased region" description="Polar residues" evidence="8">
    <location>
        <begin position="1"/>
        <end position="18"/>
    </location>
</feature>
<gene>
    <name evidence="10" type="ORF">FIBSPDRAFT_963164</name>
</gene>
<dbReference type="Proteomes" id="UP000076532">
    <property type="component" value="Unassembled WGS sequence"/>
</dbReference>
<evidence type="ECO:0000256" key="2">
    <source>
        <dbReference type="ARBA" id="ARBA00005775"/>
    </source>
</evidence>
<dbReference type="InterPro" id="IPR003890">
    <property type="entry name" value="MIF4G-like_typ-3"/>
</dbReference>
<dbReference type="Gene3D" id="1.20.970.30">
    <property type="entry name" value="eIF4G, eIF4E-binding domain"/>
    <property type="match status" value="1"/>
</dbReference>
<dbReference type="InterPro" id="IPR036211">
    <property type="entry name" value="eIF4G_eIF4E-bd_sf"/>
</dbReference>
<keyword evidence="6" id="KW-0694">RNA-binding</keyword>
<dbReference type="InterPro" id="IPR003891">
    <property type="entry name" value="Initiation_fac_eIF4g_MI"/>
</dbReference>
<dbReference type="PANTHER" id="PTHR23253:SF9">
    <property type="entry name" value="EUKARYOTIC TRANSLATION INITIATION FACTOR 4 GAMMA 2"/>
    <property type="match status" value="1"/>
</dbReference>
<feature type="compositionally biased region" description="Low complexity" evidence="8">
    <location>
        <begin position="130"/>
        <end position="141"/>
    </location>
</feature>
<keyword evidence="7" id="KW-0648">Protein biosynthesis</keyword>
<dbReference type="InterPro" id="IPR022745">
    <property type="entry name" value="eIF4G1_eIF4E-bd"/>
</dbReference>
<dbReference type="PANTHER" id="PTHR23253">
    <property type="entry name" value="EUKARYOTIC TRANSLATION INITIATION FACTOR 4 GAMMA"/>
    <property type="match status" value="1"/>
</dbReference>
<feature type="region of interest" description="Disordered" evidence="8">
    <location>
        <begin position="1129"/>
        <end position="1189"/>
    </location>
</feature>
<dbReference type="PROSITE" id="PS51366">
    <property type="entry name" value="MI"/>
    <property type="match status" value="1"/>
</dbReference>
<dbReference type="GO" id="GO:0016281">
    <property type="term" value="C:eukaryotic translation initiation factor 4F complex"/>
    <property type="evidence" value="ECO:0007669"/>
    <property type="project" value="TreeGrafter"/>
</dbReference>
<dbReference type="Pfam" id="PF02854">
    <property type="entry name" value="MIF4G"/>
    <property type="match status" value="1"/>
</dbReference>
<evidence type="ECO:0000256" key="7">
    <source>
        <dbReference type="ARBA" id="ARBA00022917"/>
    </source>
</evidence>
<organism evidence="10 11">
    <name type="scientific">Athelia psychrophila</name>
    <dbReference type="NCBI Taxonomy" id="1759441"/>
    <lineage>
        <taxon>Eukaryota</taxon>
        <taxon>Fungi</taxon>
        <taxon>Dikarya</taxon>
        <taxon>Basidiomycota</taxon>
        <taxon>Agaricomycotina</taxon>
        <taxon>Agaricomycetes</taxon>
        <taxon>Agaricomycetidae</taxon>
        <taxon>Atheliales</taxon>
        <taxon>Atheliaceae</taxon>
        <taxon>Athelia</taxon>
    </lineage>
</organism>
<feature type="compositionally biased region" description="Low complexity" evidence="8">
    <location>
        <begin position="149"/>
        <end position="161"/>
    </location>
</feature>
<feature type="domain" description="MI" evidence="9">
    <location>
        <begin position="1297"/>
        <end position="1418"/>
    </location>
</feature>